<comment type="caution">
    <text evidence="3">The sequence shown here is derived from an EMBL/GenBank/DDBJ whole genome shotgun (WGS) entry which is preliminary data.</text>
</comment>
<sequence>MDADRQARIWAALSDIFIDNEVDFGWIARQVADVPLATLEHAFFEEVAPLVRPQPDDTHPSRLVGIRHRSTGRRDCSLSGPARALPHGKVAPSRLRDLATLVFQG</sequence>
<dbReference type="Proteomes" id="UP000310016">
    <property type="component" value="Unassembled WGS sequence"/>
</dbReference>
<accession>A0A4U0QMK2</accession>
<proteinExistence type="predicted"/>
<evidence type="ECO:0000256" key="1">
    <source>
        <dbReference type="SAM" id="MobiDB-lite"/>
    </source>
</evidence>
<name>A0A4U0QMK2_9NEIS</name>
<dbReference type="OrthoDB" id="8684941at2"/>
<dbReference type="Pfam" id="PF23296">
    <property type="entry name" value="DUF7079"/>
    <property type="match status" value="1"/>
</dbReference>
<dbReference type="InterPro" id="IPR055507">
    <property type="entry name" value="DUF7079"/>
</dbReference>
<dbReference type="AlphaFoldDB" id="A0A4U0QMK2"/>
<keyword evidence="4" id="KW-1185">Reference proteome</keyword>
<dbReference type="EMBL" id="SUMF01000002">
    <property type="protein sequence ID" value="TJZ77314.1"/>
    <property type="molecule type" value="Genomic_DNA"/>
</dbReference>
<gene>
    <name evidence="3" type="ORF">FAZ21_02925</name>
</gene>
<evidence type="ECO:0000313" key="4">
    <source>
        <dbReference type="Proteomes" id="UP000310016"/>
    </source>
</evidence>
<feature type="domain" description="DUF7079" evidence="2">
    <location>
        <begin position="5"/>
        <end position="53"/>
    </location>
</feature>
<dbReference type="RefSeq" id="WP_136771790.1">
    <property type="nucleotide sequence ID" value="NZ_SUMF01000002.1"/>
</dbReference>
<evidence type="ECO:0000313" key="3">
    <source>
        <dbReference type="EMBL" id="TJZ77314.1"/>
    </source>
</evidence>
<organism evidence="3 4">
    <name type="scientific">Chitiniphilus eburneus</name>
    <dbReference type="NCBI Taxonomy" id="2571148"/>
    <lineage>
        <taxon>Bacteria</taxon>
        <taxon>Pseudomonadati</taxon>
        <taxon>Pseudomonadota</taxon>
        <taxon>Betaproteobacteria</taxon>
        <taxon>Neisseriales</taxon>
        <taxon>Chitinibacteraceae</taxon>
        <taxon>Chitiniphilus</taxon>
    </lineage>
</organism>
<reference evidence="3 4" key="1">
    <citation type="submission" date="2019-04" db="EMBL/GenBank/DDBJ databases">
        <title>Chitiniphilus eburnea sp. nov., a novel chitinolytic bacterium isolated from aquaculture sludge.</title>
        <authorList>
            <person name="Sheng M."/>
        </authorList>
    </citation>
    <scope>NUCLEOTIDE SEQUENCE [LARGE SCALE GENOMIC DNA]</scope>
    <source>
        <strain evidence="3 4">HX-2-15</strain>
    </source>
</reference>
<evidence type="ECO:0000259" key="2">
    <source>
        <dbReference type="Pfam" id="PF23296"/>
    </source>
</evidence>
<feature type="region of interest" description="Disordered" evidence="1">
    <location>
        <begin position="54"/>
        <end position="88"/>
    </location>
</feature>
<protein>
    <recommendedName>
        <fullName evidence="2">DUF7079 domain-containing protein</fullName>
    </recommendedName>
</protein>